<gene>
    <name evidence="2" type="ORF">Tci_927506</name>
</gene>
<name>A0A699X794_TANCI</name>
<comment type="caution">
    <text evidence="2">The sequence shown here is derived from an EMBL/GenBank/DDBJ whole genome shotgun (WGS) entry which is preliminary data.</text>
</comment>
<evidence type="ECO:0000313" key="2">
    <source>
        <dbReference type="EMBL" id="GFD55537.1"/>
    </source>
</evidence>
<organism evidence="2">
    <name type="scientific">Tanacetum cinerariifolium</name>
    <name type="common">Dalmatian daisy</name>
    <name type="synonym">Chrysanthemum cinerariifolium</name>
    <dbReference type="NCBI Taxonomy" id="118510"/>
    <lineage>
        <taxon>Eukaryota</taxon>
        <taxon>Viridiplantae</taxon>
        <taxon>Streptophyta</taxon>
        <taxon>Embryophyta</taxon>
        <taxon>Tracheophyta</taxon>
        <taxon>Spermatophyta</taxon>
        <taxon>Magnoliopsida</taxon>
        <taxon>eudicotyledons</taxon>
        <taxon>Gunneridae</taxon>
        <taxon>Pentapetalae</taxon>
        <taxon>asterids</taxon>
        <taxon>campanulids</taxon>
        <taxon>Asterales</taxon>
        <taxon>Asteraceae</taxon>
        <taxon>Asteroideae</taxon>
        <taxon>Anthemideae</taxon>
        <taxon>Anthemidinae</taxon>
        <taxon>Tanacetum</taxon>
    </lineage>
</organism>
<feature type="non-terminal residue" evidence="2">
    <location>
        <position position="94"/>
    </location>
</feature>
<feature type="region of interest" description="Disordered" evidence="1">
    <location>
        <begin position="61"/>
        <end position="94"/>
    </location>
</feature>
<feature type="non-terminal residue" evidence="2">
    <location>
        <position position="1"/>
    </location>
</feature>
<reference evidence="2" key="1">
    <citation type="journal article" date="2019" name="Sci. Rep.">
        <title>Draft genome of Tanacetum cinerariifolium, the natural source of mosquito coil.</title>
        <authorList>
            <person name="Yamashiro T."/>
            <person name="Shiraishi A."/>
            <person name="Satake H."/>
            <person name="Nakayama K."/>
        </authorList>
    </citation>
    <scope>NUCLEOTIDE SEQUENCE</scope>
</reference>
<proteinExistence type="predicted"/>
<dbReference type="EMBL" id="BKCJ011819038">
    <property type="protein sequence ID" value="GFD55537.1"/>
    <property type="molecule type" value="Genomic_DNA"/>
</dbReference>
<evidence type="ECO:0000256" key="1">
    <source>
        <dbReference type="SAM" id="MobiDB-lite"/>
    </source>
</evidence>
<accession>A0A699X794</accession>
<dbReference type="AlphaFoldDB" id="A0A699X794"/>
<protein>
    <submittedName>
        <fullName evidence="2">Uncharacterized protein</fullName>
    </submittedName>
</protein>
<sequence length="94" mass="10068">FGVVNSTFSFLTPTTFEDSAPRFKLAAFQRPRVARSPVCRSAAARAPQVSGHLLQQPRRVFQGASSHAAAPRQAQEKDAYPAASQAQARTGRGA</sequence>